<dbReference type="RefSeq" id="WP_219353580.1">
    <property type="nucleotide sequence ID" value="NZ_CP080034.1"/>
</dbReference>
<protein>
    <submittedName>
        <fullName evidence="3">M23 family metallopeptidase</fullName>
    </submittedName>
</protein>
<proteinExistence type="predicted"/>
<reference evidence="3 4" key="1">
    <citation type="submission" date="2021-07" db="EMBL/GenBank/DDBJ databases">
        <title>Isolation and characterization of bacteria from a gold mining with a capacity of golden bioaccumulation.</title>
        <authorList>
            <person name="Yang X.J."/>
        </authorList>
    </citation>
    <scope>NUCLEOTIDE SEQUENCE [LARGE SCALE GENOMIC DNA]</scope>
    <source>
        <strain evidence="3 4">Au29</strain>
    </source>
</reference>
<name>A0ABX8TI30_9CAUL</name>
<dbReference type="EMBL" id="CP080034">
    <property type="protein sequence ID" value="QYC10865.1"/>
    <property type="molecule type" value="Genomic_DNA"/>
</dbReference>
<feature type="signal peptide" evidence="1">
    <location>
        <begin position="1"/>
        <end position="42"/>
    </location>
</feature>
<dbReference type="PANTHER" id="PTHR21666">
    <property type="entry name" value="PEPTIDASE-RELATED"/>
    <property type="match status" value="1"/>
</dbReference>
<gene>
    <name evidence="3" type="ORF">KWG56_02300</name>
</gene>
<evidence type="ECO:0000256" key="1">
    <source>
        <dbReference type="SAM" id="SignalP"/>
    </source>
</evidence>
<dbReference type="Proteomes" id="UP000824334">
    <property type="component" value="Chromosome"/>
</dbReference>
<evidence type="ECO:0000313" key="4">
    <source>
        <dbReference type="Proteomes" id="UP000824334"/>
    </source>
</evidence>
<dbReference type="InterPro" id="IPR050570">
    <property type="entry name" value="Cell_wall_metabolism_enzyme"/>
</dbReference>
<sequence>MRRLLPIAPLSRAKSVLIHSGQTAALVTVAVLAAAAAPAVTASPTLIDATSAPVAPPVQAQVEAAGPVMRQIAFQMPVRGYAINSDFGIRKLAIEARARAHKGVDIAAPKGTSVFTAAEGEVIRTGYDAGGYGNFIEVAHPNGMTTIYGHLSRIDVATGDRVTPEQRIGLVGSTGYSTGPHLHFEVRRNGDQVNPTRVVGRNFEVAVKANT</sequence>
<feature type="domain" description="M23ase beta-sheet core" evidence="2">
    <location>
        <begin position="100"/>
        <end position="195"/>
    </location>
</feature>
<dbReference type="GeneID" id="94374078"/>
<dbReference type="InterPro" id="IPR016047">
    <property type="entry name" value="M23ase_b-sheet_dom"/>
</dbReference>
<dbReference type="PANTHER" id="PTHR21666:SF270">
    <property type="entry name" value="MUREIN HYDROLASE ACTIVATOR ENVC"/>
    <property type="match status" value="1"/>
</dbReference>
<evidence type="ECO:0000259" key="2">
    <source>
        <dbReference type="Pfam" id="PF01551"/>
    </source>
</evidence>
<keyword evidence="1" id="KW-0732">Signal</keyword>
<keyword evidence="4" id="KW-1185">Reference proteome</keyword>
<dbReference type="CDD" id="cd12797">
    <property type="entry name" value="M23_peptidase"/>
    <property type="match status" value="1"/>
</dbReference>
<dbReference type="Pfam" id="PF01551">
    <property type="entry name" value="Peptidase_M23"/>
    <property type="match status" value="1"/>
</dbReference>
<accession>A0ABX8TI30</accession>
<organism evidence="3 4">
    <name type="scientific">Brevundimonas nasdae</name>
    <dbReference type="NCBI Taxonomy" id="172043"/>
    <lineage>
        <taxon>Bacteria</taxon>
        <taxon>Pseudomonadati</taxon>
        <taxon>Pseudomonadota</taxon>
        <taxon>Alphaproteobacteria</taxon>
        <taxon>Caulobacterales</taxon>
        <taxon>Caulobacteraceae</taxon>
        <taxon>Brevundimonas</taxon>
    </lineage>
</organism>
<evidence type="ECO:0000313" key="3">
    <source>
        <dbReference type="EMBL" id="QYC10865.1"/>
    </source>
</evidence>
<feature type="chain" id="PRO_5046641602" evidence="1">
    <location>
        <begin position="43"/>
        <end position="211"/>
    </location>
</feature>